<protein>
    <recommendedName>
        <fullName evidence="5">ADP-ribosylation factor-like protein 16</fullName>
    </recommendedName>
</protein>
<evidence type="ECO:0000256" key="2">
    <source>
        <dbReference type="ARBA" id="ARBA00023134"/>
    </source>
</evidence>
<sequence length="153" mass="17316">MELDFSKDVDMVGDATSTLPTVGTNLVDVTVNKRCQITVRELGGCMGPIWHNYYQDCHLVIYMVDMSNRLQISAACVQLLACLGNEDLPTTMSRFELESLFRMDDIIKNSAQKISILEISSFDGKGLDSVLKWLQENCERYTLNGMFNKITKF</sequence>
<dbReference type="PANTHER" id="PTHR46688">
    <property type="entry name" value="ADP-RIBOSYLATION FACTOR-LIKE PROTEIN 16"/>
    <property type="match status" value="1"/>
</dbReference>
<name>A0ABQ9FUK8_TEGGR</name>
<dbReference type="InterPro" id="IPR006689">
    <property type="entry name" value="Small_GTPase_ARF/SAR"/>
</dbReference>
<evidence type="ECO:0000313" key="3">
    <source>
        <dbReference type="EMBL" id="KAJ8319395.1"/>
    </source>
</evidence>
<keyword evidence="2" id="KW-0342">GTP-binding</keyword>
<evidence type="ECO:0008006" key="5">
    <source>
        <dbReference type="Google" id="ProtNLM"/>
    </source>
</evidence>
<evidence type="ECO:0000313" key="4">
    <source>
        <dbReference type="Proteomes" id="UP001217089"/>
    </source>
</evidence>
<dbReference type="Pfam" id="PF00025">
    <property type="entry name" value="Arf"/>
    <property type="match status" value="1"/>
</dbReference>
<dbReference type="EMBL" id="JARBDR010000214">
    <property type="protein sequence ID" value="KAJ8319395.1"/>
    <property type="molecule type" value="Genomic_DNA"/>
</dbReference>
<dbReference type="Gene3D" id="3.40.50.300">
    <property type="entry name" value="P-loop containing nucleotide triphosphate hydrolases"/>
    <property type="match status" value="1"/>
</dbReference>
<gene>
    <name evidence="3" type="ORF">KUTeg_004486</name>
</gene>
<keyword evidence="1" id="KW-0547">Nucleotide-binding</keyword>
<dbReference type="PANTHER" id="PTHR46688:SF1">
    <property type="entry name" value="ADP-RIBOSYLATION FACTOR-LIKE PROTEIN 16"/>
    <property type="match status" value="1"/>
</dbReference>
<dbReference type="InterPro" id="IPR027417">
    <property type="entry name" value="P-loop_NTPase"/>
</dbReference>
<dbReference type="SUPFAM" id="SSF52540">
    <property type="entry name" value="P-loop containing nucleoside triphosphate hydrolases"/>
    <property type="match status" value="1"/>
</dbReference>
<dbReference type="Proteomes" id="UP001217089">
    <property type="component" value="Unassembled WGS sequence"/>
</dbReference>
<keyword evidence="4" id="KW-1185">Reference proteome</keyword>
<proteinExistence type="predicted"/>
<organism evidence="3 4">
    <name type="scientific">Tegillarca granosa</name>
    <name type="common">Malaysian cockle</name>
    <name type="synonym">Anadara granosa</name>
    <dbReference type="NCBI Taxonomy" id="220873"/>
    <lineage>
        <taxon>Eukaryota</taxon>
        <taxon>Metazoa</taxon>
        <taxon>Spiralia</taxon>
        <taxon>Lophotrochozoa</taxon>
        <taxon>Mollusca</taxon>
        <taxon>Bivalvia</taxon>
        <taxon>Autobranchia</taxon>
        <taxon>Pteriomorphia</taxon>
        <taxon>Arcoida</taxon>
        <taxon>Arcoidea</taxon>
        <taxon>Arcidae</taxon>
        <taxon>Tegillarca</taxon>
    </lineage>
</organism>
<accession>A0ABQ9FUK8</accession>
<reference evidence="3 4" key="1">
    <citation type="submission" date="2022-12" db="EMBL/GenBank/DDBJ databases">
        <title>Chromosome-level genome of Tegillarca granosa.</title>
        <authorList>
            <person name="Kim J."/>
        </authorList>
    </citation>
    <scope>NUCLEOTIDE SEQUENCE [LARGE SCALE GENOMIC DNA]</scope>
    <source>
        <strain evidence="3">Teg-2019</strain>
        <tissue evidence="3">Adductor muscle</tissue>
    </source>
</reference>
<comment type="caution">
    <text evidence="3">The sequence shown here is derived from an EMBL/GenBank/DDBJ whole genome shotgun (WGS) entry which is preliminary data.</text>
</comment>
<evidence type="ECO:0000256" key="1">
    <source>
        <dbReference type="ARBA" id="ARBA00022741"/>
    </source>
</evidence>